<dbReference type="AlphaFoldDB" id="A0A507CP43"/>
<dbReference type="Proteomes" id="UP000320475">
    <property type="component" value="Unassembled WGS sequence"/>
</dbReference>
<dbReference type="SUPFAM" id="SSF53474">
    <property type="entry name" value="alpha/beta-Hydrolases"/>
    <property type="match status" value="1"/>
</dbReference>
<evidence type="ECO:0000259" key="4">
    <source>
        <dbReference type="Pfam" id="PF00135"/>
    </source>
</evidence>
<sequence length="538" mass="56283">MPLPLPLPLLAVLVALFSIREALASGGHASAPGPASADTATAVVLDYGTVVGRSTADRSVKLWLGIPYASPPVGPLRFKPPTSPQDLGPNFQATSYGNWCPQDPNVALVNQATGTQSEDCLTLNIFAPASANSSSNLPVMVFIHGGSYTSGSGALGVYNASNLVMTTPTPVVIVTFNYRLGALGFLAGQELLDEGSTNAAMLDQVAVFNWVKKYIPAFGGNSSSITAFGESAGAQSIGAHLVAYGGNQTLFNRAILQSGSTMSGPLPAANSNSTQSAFNAIATYVNCSTFSGPAKLSCMRNRIGIFTPVVDGRYMLTKPTVALTQTLFSRIPVIIGINTNEGTIFIPSLVDSAQALYNATFALQTFVSAFAANMPAGSSDQVLSLYPLTSYNNSAVAAAAEIFADLAFTCPMLSLSKTMSAAGAPVYRYRFNQLLQLASSEWARNGVFHSSELPFVFGNSIVPSEEALSQTMIGFWTRFAASGNPNGGNATWPVYSPGGPAIVLQSSTLPALTTESDPNKDAQCAFWNSQATQTLVDH</sequence>
<evidence type="ECO:0000256" key="3">
    <source>
        <dbReference type="SAM" id="SignalP"/>
    </source>
</evidence>
<dbReference type="InterPro" id="IPR019819">
    <property type="entry name" value="Carboxylesterase_B_CS"/>
</dbReference>
<dbReference type="PROSITE" id="PS00941">
    <property type="entry name" value="CARBOXYLESTERASE_B_2"/>
    <property type="match status" value="1"/>
</dbReference>
<reference evidence="5 6" key="1">
    <citation type="journal article" date="2019" name="Sci. Rep.">
        <title>Comparative genomics of chytrid fungi reveal insights into the obligate biotrophic and pathogenic lifestyle of Synchytrium endobioticum.</title>
        <authorList>
            <person name="van de Vossenberg B.T.L.H."/>
            <person name="Warris S."/>
            <person name="Nguyen H.D.T."/>
            <person name="van Gent-Pelzer M.P.E."/>
            <person name="Joly D.L."/>
            <person name="van de Geest H.C."/>
            <person name="Bonants P.J.M."/>
            <person name="Smith D.S."/>
            <person name="Levesque C.A."/>
            <person name="van der Lee T.A.J."/>
        </authorList>
    </citation>
    <scope>NUCLEOTIDE SEQUENCE [LARGE SCALE GENOMIC DNA]</scope>
    <source>
        <strain evidence="5 6">LEV6574</strain>
    </source>
</reference>
<proteinExistence type="inferred from homology"/>
<feature type="chain" id="PRO_5021401246" description="Carboxylesterase type B domain-containing protein" evidence="3">
    <location>
        <begin position="25"/>
        <end position="538"/>
    </location>
</feature>
<dbReference type="Pfam" id="PF00135">
    <property type="entry name" value="COesterase"/>
    <property type="match status" value="1"/>
</dbReference>
<gene>
    <name evidence="5" type="ORF">SeLEV6574_g06355</name>
</gene>
<dbReference type="PANTHER" id="PTHR43918:SF4">
    <property type="entry name" value="CARBOXYLIC ESTER HYDROLASE"/>
    <property type="match status" value="1"/>
</dbReference>
<evidence type="ECO:0000313" key="6">
    <source>
        <dbReference type="Proteomes" id="UP000320475"/>
    </source>
</evidence>
<dbReference type="EMBL" id="QEAM01000354">
    <property type="protein sequence ID" value="TPX40894.1"/>
    <property type="molecule type" value="Genomic_DNA"/>
</dbReference>
<protein>
    <recommendedName>
        <fullName evidence="4">Carboxylesterase type B domain-containing protein</fullName>
    </recommendedName>
</protein>
<accession>A0A507CP43</accession>
<feature type="signal peptide" evidence="3">
    <location>
        <begin position="1"/>
        <end position="24"/>
    </location>
</feature>
<dbReference type="OrthoDB" id="408631at2759"/>
<name>A0A507CP43_9FUNG</name>
<evidence type="ECO:0000256" key="1">
    <source>
        <dbReference type="ARBA" id="ARBA00005964"/>
    </source>
</evidence>
<keyword evidence="2" id="KW-0378">Hydrolase</keyword>
<dbReference type="GO" id="GO:0052689">
    <property type="term" value="F:carboxylic ester hydrolase activity"/>
    <property type="evidence" value="ECO:0007669"/>
    <property type="project" value="TreeGrafter"/>
</dbReference>
<evidence type="ECO:0000256" key="2">
    <source>
        <dbReference type="ARBA" id="ARBA00022801"/>
    </source>
</evidence>
<dbReference type="InterPro" id="IPR050654">
    <property type="entry name" value="AChE-related_enzymes"/>
</dbReference>
<keyword evidence="3" id="KW-0732">Signal</keyword>
<comment type="similarity">
    <text evidence="1">Belongs to the type-B carboxylesterase/lipase family.</text>
</comment>
<organism evidence="5 6">
    <name type="scientific">Synchytrium endobioticum</name>
    <dbReference type="NCBI Taxonomy" id="286115"/>
    <lineage>
        <taxon>Eukaryota</taxon>
        <taxon>Fungi</taxon>
        <taxon>Fungi incertae sedis</taxon>
        <taxon>Chytridiomycota</taxon>
        <taxon>Chytridiomycota incertae sedis</taxon>
        <taxon>Chytridiomycetes</taxon>
        <taxon>Synchytriales</taxon>
        <taxon>Synchytriaceae</taxon>
        <taxon>Synchytrium</taxon>
    </lineage>
</organism>
<comment type="caution">
    <text evidence="5">The sequence shown here is derived from an EMBL/GenBank/DDBJ whole genome shotgun (WGS) entry which is preliminary data.</text>
</comment>
<evidence type="ECO:0000313" key="5">
    <source>
        <dbReference type="EMBL" id="TPX40894.1"/>
    </source>
</evidence>
<feature type="domain" description="Carboxylesterase type B" evidence="4">
    <location>
        <begin position="41"/>
        <end position="498"/>
    </location>
</feature>
<dbReference type="InterPro" id="IPR029058">
    <property type="entry name" value="AB_hydrolase_fold"/>
</dbReference>
<dbReference type="VEuPathDB" id="FungiDB:SeMB42_g01976"/>
<dbReference type="InterPro" id="IPR002018">
    <property type="entry name" value="CarbesteraseB"/>
</dbReference>
<dbReference type="Gene3D" id="3.40.50.1820">
    <property type="entry name" value="alpha/beta hydrolase"/>
    <property type="match status" value="1"/>
</dbReference>
<dbReference type="PANTHER" id="PTHR43918">
    <property type="entry name" value="ACETYLCHOLINESTERASE"/>
    <property type="match status" value="1"/>
</dbReference>